<evidence type="ECO:0000256" key="1">
    <source>
        <dbReference type="SAM" id="Phobius"/>
    </source>
</evidence>
<comment type="caution">
    <text evidence="2">The sequence shown here is derived from an EMBL/GenBank/DDBJ whole genome shotgun (WGS) entry which is preliminary data.</text>
</comment>
<evidence type="ECO:0000313" key="2">
    <source>
        <dbReference type="EMBL" id="MEE2565049.1"/>
    </source>
</evidence>
<organism evidence="2 3">
    <name type="scientific">Hyphobacterium marinum</name>
    <dbReference type="NCBI Taxonomy" id="3116574"/>
    <lineage>
        <taxon>Bacteria</taxon>
        <taxon>Pseudomonadati</taxon>
        <taxon>Pseudomonadota</taxon>
        <taxon>Alphaproteobacteria</taxon>
        <taxon>Maricaulales</taxon>
        <taxon>Maricaulaceae</taxon>
        <taxon>Hyphobacterium</taxon>
    </lineage>
</organism>
<protein>
    <submittedName>
        <fullName evidence="2">Uncharacterized protein</fullName>
    </submittedName>
</protein>
<name>A0ABU7LU36_9PROT</name>
<reference evidence="2 3" key="1">
    <citation type="submission" date="2024-01" db="EMBL/GenBank/DDBJ databases">
        <title>Hyphobacterium bacterium isolated from marine sediment.</title>
        <authorList>
            <person name="Zhao S."/>
        </authorList>
    </citation>
    <scope>NUCLEOTIDE SEQUENCE [LARGE SCALE GENOMIC DNA]</scope>
    <source>
        <strain evidence="2 3">Y60-23</strain>
    </source>
</reference>
<dbReference type="RefSeq" id="WP_330194554.1">
    <property type="nucleotide sequence ID" value="NZ_JAZDRO010000001.1"/>
</dbReference>
<dbReference type="Proteomes" id="UP001310692">
    <property type="component" value="Unassembled WGS sequence"/>
</dbReference>
<keyword evidence="1" id="KW-0812">Transmembrane</keyword>
<keyword evidence="1" id="KW-0472">Membrane</keyword>
<evidence type="ECO:0000313" key="3">
    <source>
        <dbReference type="Proteomes" id="UP001310692"/>
    </source>
</evidence>
<feature type="transmembrane region" description="Helical" evidence="1">
    <location>
        <begin position="21"/>
        <end position="38"/>
    </location>
</feature>
<gene>
    <name evidence="2" type="ORF">V0U35_00015</name>
</gene>
<dbReference type="EMBL" id="JAZDRO010000001">
    <property type="protein sequence ID" value="MEE2565049.1"/>
    <property type="molecule type" value="Genomic_DNA"/>
</dbReference>
<accession>A0ABU7LU36</accession>
<sequence length="117" mass="12566">MEHATRHIPAQATLTRSLFSAMQIAGGLLLTGAGAVIAVTPIPLGLPVMAMGLVVLTSCSPACRRTAAGIRRRLRLLDAALVRLEDHAPRAFARLLRQSNPRYHACMAAFAQDNVIR</sequence>
<keyword evidence="3" id="KW-1185">Reference proteome</keyword>
<keyword evidence="1" id="KW-1133">Transmembrane helix</keyword>
<feature type="transmembrane region" description="Helical" evidence="1">
    <location>
        <begin position="44"/>
        <end position="63"/>
    </location>
</feature>
<proteinExistence type="predicted"/>